<evidence type="ECO:0000313" key="1">
    <source>
        <dbReference type="EMBL" id="MED6146610.1"/>
    </source>
</evidence>
<protein>
    <submittedName>
        <fullName evidence="1">Uncharacterized protein</fullName>
    </submittedName>
</protein>
<sequence length="123" mass="13984">MAISDPIRVQLGLEGAIAAKLKTEKELLATQDQIDLLKMERDSALAFAPLQEKTSLEQEQKRAEIAEKNAGTLTRFLEEKQTSLDIATTTAEHWCSEWKKLAAETEEMCQETLELHHFRFLNP</sequence>
<comment type="caution">
    <text evidence="1">The sequence shown here is derived from an EMBL/GenBank/DDBJ whole genome shotgun (WGS) entry which is preliminary data.</text>
</comment>
<keyword evidence="2" id="KW-1185">Reference proteome</keyword>
<dbReference type="Proteomes" id="UP001341840">
    <property type="component" value="Unassembled WGS sequence"/>
</dbReference>
<gene>
    <name evidence="1" type="ORF">PIB30_036095</name>
</gene>
<dbReference type="EMBL" id="JASCZI010090796">
    <property type="protein sequence ID" value="MED6146610.1"/>
    <property type="molecule type" value="Genomic_DNA"/>
</dbReference>
<organism evidence="1 2">
    <name type="scientific">Stylosanthes scabra</name>
    <dbReference type="NCBI Taxonomy" id="79078"/>
    <lineage>
        <taxon>Eukaryota</taxon>
        <taxon>Viridiplantae</taxon>
        <taxon>Streptophyta</taxon>
        <taxon>Embryophyta</taxon>
        <taxon>Tracheophyta</taxon>
        <taxon>Spermatophyta</taxon>
        <taxon>Magnoliopsida</taxon>
        <taxon>eudicotyledons</taxon>
        <taxon>Gunneridae</taxon>
        <taxon>Pentapetalae</taxon>
        <taxon>rosids</taxon>
        <taxon>fabids</taxon>
        <taxon>Fabales</taxon>
        <taxon>Fabaceae</taxon>
        <taxon>Papilionoideae</taxon>
        <taxon>50 kb inversion clade</taxon>
        <taxon>dalbergioids sensu lato</taxon>
        <taxon>Dalbergieae</taxon>
        <taxon>Pterocarpus clade</taxon>
        <taxon>Stylosanthes</taxon>
    </lineage>
</organism>
<accession>A0ABU6TD45</accession>
<reference evidence="1 2" key="1">
    <citation type="journal article" date="2023" name="Plants (Basel)">
        <title>Bridging the Gap: Combining Genomics and Transcriptomics Approaches to Understand Stylosanthes scabra, an Orphan Legume from the Brazilian Caatinga.</title>
        <authorList>
            <person name="Ferreira-Neto J.R.C."/>
            <person name="da Silva M.D."/>
            <person name="Binneck E."/>
            <person name="de Melo N.F."/>
            <person name="da Silva R.H."/>
            <person name="de Melo A.L.T.M."/>
            <person name="Pandolfi V."/>
            <person name="Bustamante F.O."/>
            <person name="Brasileiro-Vidal A.C."/>
            <person name="Benko-Iseppon A.M."/>
        </authorList>
    </citation>
    <scope>NUCLEOTIDE SEQUENCE [LARGE SCALE GENOMIC DNA]</scope>
    <source>
        <tissue evidence="1">Leaves</tissue>
    </source>
</reference>
<evidence type="ECO:0000313" key="2">
    <source>
        <dbReference type="Proteomes" id="UP001341840"/>
    </source>
</evidence>
<proteinExistence type="predicted"/>
<name>A0ABU6TD45_9FABA</name>